<dbReference type="Pfam" id="PF09633">
    <property type="entry name" value="DUF2023"/>
    <property type="match status" value="1"/>
</dbReference>
<comment type="caution">
    <text evidence="2">The sequence shown here is derived from an EMBL/GenBank/DDBJ whole genome shotgun (WGS) entry which is preliminary data.</text>
</comment>
<dbReference type="Gene3D" id="3.30.2190.10">
    <property type="entry name" value="PG1857-like"/>
    <property type="match status" value="1"/>
</dbReference>
<protein>
    <recommendedName>
        <fullName evidence="1">DUF2023 domain-containing protein</fullName>
    </recommendedName>
</protein>
<dbReference type="SUPFAM" id="SSF160448">
    <property type="entry name" value="PG1857-like"/>
    <property type="match status" value="1"/>
</dbReference>
<gene>
    <name evidence="2" type="ORF">N425_01695</name>
</gene>
<dbReference type="InterPro" id="IPR018594">
    <property type="entry name" value="DUF2023"/>
</dbReference>
<proteinExistence type="predicted"/>
<accession>W2C8X5</accession>
<sequence>MVAETKQIVGSAEIKVLYNHIYEYKKGVRNLILYTLNEQYVSHACERLDKQRIPYLIQRAGKNNINIYFGQPECIETIRSFVSRPLNTLTPEEDFILGALLGYNICEQCKRFCTKKKTACRA</sequence>
<feature type="domain" description="DUF2023" evidence="1">
    <location>
        <begin position="15"/>
        <end position="115"/>
    </location>
</feature>
<name>W2C8X5_9BACT</name>
<evidence type="ECO:0000313" key="3">
    <source>
        <dbReference type="Proteomes" id="UP000018837"/>
    </source>
</evidence>
<evidence type="ECO:0000259" key="1">
    <source>
        <dbReference type="Pfam" id="PF09633"/>
    </source>
</evidence>
<dbReference type="PATRIC" id="fig|1411148.3.peg.126"/>
<evidence type="ECO:0000313" key="2">
    <source>
        <dbReference type="EMBL" id="ETK02921.1"/>
    </source>
</evidence>
<organism evidence="2 3">
    <name type="scientific">Tannerella sp. oral taxon BU063 isolate Cell 2</name>
    <dbReference type="NCBI Taxonomy" id="1411148"/>
    <lineage>
        <taxon>Bacteria</taxon>
        <taxon>Pseudomonadati</taxon>
        <taxon>Bacteroidota</taxon>
        <taxon>Bacteroidia</taxon>
        <taxon>Bacteroidales</taxon>
        <taxon>Tannerellaceae</taxon>
        <taxon>Tannerella</taxon>
    </lineage>
</organism>
<dbReference type="Proteomes" id="UP000018837">
    <property type="component" value="Unassembled WGS sequence"/>
</dbReference>
<dbReference type="AlphaFoldDB" id="W2C8X5"/>
<dbReference type="InterPro" id="IPR036780">
    <property type="entry name" value="PG1857-like_sf"/>
</dbReference>
<reference evidence="2 3" key="1">
    <citation type="submission" date="2013-11" db="EMBL/GenBank/DDBJ databases">
        <title>Single cell genomics of uncultured Tannerella BU063 (oral taxon 286).</title>
        <authorList>
            <person name="Beall C.J."/>
            <person name="Campbell A.G."/>
            <person name="Griffen A.L."/>
            <person name="Podar M."/>
            <person name="Leys E.J."/>
        </authorList>
    </citation>
    <scope>NUCLEOTIDE SEQUENCE [LARGE SCALE GENOMIC DNA]</scope>
    <source>
        <strain evidence="2">Cell 2</strain>
    </source>
</reference>
<dbReference type="EMBL" id="AYUF01000285">
    <property type="protein sequence ID" value="ETK02921.1"/>
    <property type="molecule type" value="Genomic_DNA"/>
</dbReference>